<dbReference type="CDD" id="cd00093">
    <property type="entry name" value="HTH_XRE"/>
    <property type="match status" value="1"/>
</dbReference>
<dbReference type="Gene3D" id="1.10.260.40">
    <property type="entry name" value="lambda repressor-like DNA-binding domains"/>
    <property type="match status" value="1"/>
</dbReference>
<feature type="domain" description="HTH cro/C1-type" evidence="1">
    <location>
        <begin position="28"/>
        <end position="73"/>
    </location>
</feature>
<reference evidence="2 3" key="1">
    <citation type="journal article" date="2020" name="Viruses">
        <title>Diversity and Host Interactions Among Virulent and Temperate Baltic Sea Flavobacterium Phages.</title>
        <authorList>
            <person name="Nilsson E."/>
            <person name="Bayfield O.W."/>
            <person name="Lundin D."/>
            <person name="Antson A.A."/>
            <person name="Holmfeldt K."/>
        </authorList>
    </citation>
    <scope>NUCLEOTIDE SEQUENCE [LARGE SCALE GENOMIC DNA]</scope>
</reference>
<keyword evidence="3" id="KW-1185">Reference proteome</keyword>
<evidence type="ECO:0000313" key="2">
    <source>
        <dbReference type="EMBL" id="QHB40933.1"/>
    </source>
</evidence>
<evidence type="ECO:0000259" key="1">
    <source>
        <dbReference type="PROSITE" id="PS50943"/>
    </source>
</evidence>
<dbReference type="Proteomes" id="UP000464671">
    <property type="component" value="Segment"/>
</dbReference>
<evidence type="ECO:0000313" key="3">
    <source>
        <dbReference type="Proteomes" id="UP000464671"/>
    </source>
</evidence>
<sequence length="81" mass="9497">MPKNEKFIIDVDVVVESYNERNPTLLPMTRKRLSEETGIHIQSFTEWKNGRNTGMIERLIKLSEIGKCSIDEFVKKIEENE</sequence>
<dbReference type="InterPro" id="IPR010982">
    <property type="entry name" value="Lambda_DNA-bd_dom_sf"/>
</dbReference>
<gene>
    <name evidence="2" type="ORF">tant81_gp002</name>
</gene>
<dbReference type="Pfam" id="PF13443">
    <property type="entry name" value="HTH_26"/>
    <property type="match status" value="1"/>
</dbReference>
<accession>A0A6B9LIS0</accession>
<organism evidence="2 3">
    <name type="scientific">Flavobacterium phage vB_FspS_tant8-1</name>
    <dbReference type="NCBI Taxonomy" id="2686278"/>
    <lineage>
        <taxon>Viruses</taxon>
        <taxon>Duplodnaviria</taxon>
        <taxon>Heunggongvirae</taxon>
        <taxon>Uroviricota</taxon>
        <taxon>Caudoviricetes</taxon>
        <taxon>Tantvirus</taxon>
        <taxon>Tantvirus tant</taxon>
    </lineage>
</organism>
<dbReference type="PROSITE" id="PS50943">
    <property type="entry name" value="HTH_CROC1"/>
    <property type="match status" value="1"/>
</dbReference>
<dbReference type="EMBL" id="MN812239">
    <property type="protein sequence ID" value="QHB40933.1"/>
    <property type="molecule type" value="Genomic_DNA"/>
</dbReference>
<dbReference type="InterPro" id="IPR001387">
    <property type="entry name" value="Cro/C1-type_HTH"/>
</dbReference>
<proteinExistence type="predicted"/>
<protein>
    <submittedName>
        <fullName evidence="2">HTH domain containing protein</fullName>
    </submittedName>
</protein>
<dbReference type="SUPFAM" id="SSF47413">
    <property type="entry name" value="lambda repressor-like DNA-binding domains"/>
    <property type="match status" value="1"/>
</dbReference>
<name>A0A6B9LIS0_9CAUD</name>
<dbReference type="GO" id="GO:0003677">
    <property type="term" value="F:DNA binding"/>
    <property type="evidence" value="ECO:0007669"/>
    <property type="project" value="InterPro"/>
</dbReference>